<comment type="function">
    <text evidence="4">Catalyzes the transfer of a formyl group from 10-formyltetrahydrofolate to 5-phospho-ribosyl-glycinamide (GAR), producing 5-phospho-ribosyl-N-formylglycinamide (FGAR) and tetrahydrofolate.</text>
</comment>
<keyword evidence="3 4" id="KW-0658">Purine biosynthesis</keyword>
<dbReference type="UniPathway" id="UPA00074">
    <property type="reaction ID" value="UER00126"/>
</dbReference>
<accession>A0A318S6N6</accession>
<evidence type="ECO:0000313" key="7">
    <source>
        <dbReference type="Proteomes" id="UP000248326"/>
    </source>
</evidence>
<dbReference type="GO" id="GO:0006189">
    <property type="term" value="P:'de novo' IMP biosynthetic process"/>
    <property type="evidence" value="ECO:0007669"/>
    <property type="project" value="UniProtKB-UniRule"/>
</dbReference>
<protein>
    <recommendedName>
        <fullName evidence="4">Phosphoribosylglycinamide formyltransferase</fullName>
        <ecNumber evidence="4">2.1.2.2</ecNumber>
    </recommendedName>
    <alternativeName>
        <fullName evidence="4">5'-phosphoribosylglycinamide transformylase</fullName>
    </alternativeName>
    <alternativeName>
        <fullName evidence="4">GAR transformylase</fullName>
        <shortName evidence="4">GART</shortName>
    </alternativeName>
</protein>
<dbReference type="CDD" id="cd08645">
    <property type="entry name" value="FMT_core_GART"/>
    <property type="match status" value="1"/>
</dbReference>
<evidence type="ECO:0000259" key="5">
    <source>
        <dbReference type="Pfam" id="PF00551"/>
    </source>
</evidence>
<comment type="catalytic activity">
    <reaction evidence="4">
        <text>N(1)-(5-phospho-beta-D-ribosyl)glycinamide + (6R)-10-formyltetrahydrofolate = N(2)-formyl-N(1)-(5-phospho-beta-D-ribosyl)glycinamide + (6S)-5,6,7,8-tetrahydrofolate + H(+)</text>
        <dbReference type="Rhea" id="RHEA:15053"/>
        <dbReference type="ChEBI" id="CHEBI:15378"/>
        <dbReference type="ChEBI" id="CHEBI:57453"/>
        <dbReference type="ChEBI" id="CHEBI:143788"/>
        <dbReference type="ChEBI" id="CHEBI:147286"/>
        <dbReference type="ChEBI" id="CHEBI:195366"/>
        <dbReference type="EC" id="2.1.2.2"/>
    </reaction>
</comment>
<dbReference type="Gene3D" id="3.40.50.170">
    <property type="entry name" value="Formyl transferase, N-terminal domain"/>
    <property type="match status" value="1"/>
</dbReference>
<dbReference type="GO" id="GO:0005829">
    <property type="term" value="C:cytosol"/>
    <property type="evidence" value="ECO:0007669"/>
    <property type="project" value="TreeGrafter"/>
</dbReference>
<comment type="caution">
    <text evidence="6">The sequence shown here is derived from an EMBL/GenBank/DDBJ whole genome shotgun (WGS) entry which is preliminary data.</text>
</comment>
<feature type="domain" description="Formyl transferase N-terminal" evidence="5">
    <location>
        <begin position="1"/>
        <end position="184"/>
    </location>
</feature>
<comment type="pathway">
    <text evidence="1 4">Purine metabolism; IMP biosynthesis via de novo pathway; N(2)-formyl-N(1)-(5-phospho-D-ribosyl)glycinamide from N(1)-(5-phospho-D-ribosyl)glycinamide (10-formyl THF route): step 1/1.</text>
</comment>
<evidence type="ECO:0000256" key="3">
    <source>
        <dbReference type="ARBA" id="ARBA00022755"/>
    </source>
</evidence>
<keyword evidence="2 4" id="KW-0808">Transferase</keyword>
<gene>
    <name evidence="4" type="primary">purN</name>
    <name evidence="6" type="ORF">DES52_10982</name>
</gene>
<dbReference type="EMBL" id="QJSX01000009">
    <property type="protein sequence ID" value="PYE53309.1"/>
    <property type="molecule type" value="Genomic_DNA"/>
</dbReference>
<feature type="site" description="Raises pKa of active site His" evidence="4">
    <location>
        <position position="147"/>
    </location>
</feature>
<keyword evidence="7" id="KW-1185">Reference proteome</keyword>
<dbReference type="Proteomes" id="UP000248326">
    <property type="component" value="Unassembled WGS sequence"/>
</dbReference>
<proteinExistence type="inferred from homology"/>
<dbReference type="NCBIfam" id="TIGR00639">
    <property type="entry name" value="PurN"/>
    <property type="match status" value="1"/>
</dbReference>
<dbReference type="InterPro" id="IPR036477">
    <property type="entry name" value="Formyl_transf_N_sf"/>
</dbReference>
<dbReference type="PANTHER" id="PTHR43369">
    <property type="entry name" value="PHOSPHORIBOSYLGLYCINAMIDE FORMYLTRANSFERASE"/>
    <property type="match status" value="1"/>
</dbReference>
<dbReference type="RefSeq" id="WP_110887114.1">
    <property type="nucleotide sequence ID" value="NZ_QJSX01000009.1"/>
</dbReference>
<reference evidence="6 7" key="1">
    <citation type="submission" date="2018-06" db="EMBL/GenBank/DDBJ databases">
        <title>Genomic Encyclopedia of Type Strains, Phase IV (KMG-IV): sequencing the most valuable type-strain genomes for metagenomic binning, comparative biology and taxonomic classification.</title>
        <authorList>
            <person name="Goeker M."/>
        </authorList>
    </citation>
    <scope>NUCLEOTIDE SEQUENCE [LARGE SCALE GENOMIC DNA]</scope>
    <source>
        <strain evidence="6 7">DSM 18048</strain>
    </source>
</reference>
<dbReference type="PANTHER" id="PTHR43369:SF2">
    <property type="entry name" value="PHOSPHORIBOSYLGLYCINAMIDE FORMYLTRANSFERASE"/>
    <property type="match status" value="1"/>
</dbReference>
<comment type="similarity">
    <text evidence="4">Belongs to the GART family.</text>
</comment>
<dbReference type="EC" id="2.1.2.2" evidence="4"/>
<sequence length="196" mass="20943">MNLAFLASHGGSGMRAVVRACREGRLNATPTLVISNNSHSPALAFAREAGLRALHLSTVTHPHDLDETMCEAIRAADNDLVVLSGYMRPVGPRVLRAFEGRILNVHPSLLPKFGGRGMYGDRVHEAVLKAGETESGATVHLVDGGYDTGEVLARAPVPVEPDDTVETLRARVQAAEQTLLVSVLARLARAHERSAS</sequence>
<evidence type="ECO:0000313" key="6">
    <source>
        <dbReference type="EMBL" id="PYE53309.1"/>
    </source>
</evidence>
<dbReference type="AlphaFoldDB" id="A0A318S6N6"/>
<dbReference type="HAMAP" id="MF_01930">
    <property type="entry name" value="PurN"/>
    <property type="match status" value="1"/>
</dbReference>
<feature type="binding site" evidence="4">
    <location>
        <position position="104"/>
    </location>
    <ligand>
        <name>(6R)-10-formyltetrahydrofolate</name>
        <dbReference type="ChEBI" id="CHEBI:195366"/>
    </ligand>
</feature>
<feature type="active site" description="Proton donor" evidence="4">
    <location>
        <position position="106"/>
    </location>
</feature>
<evidence type="ECO:0000256" key="1">
    <source>
        <dbReference type="ARBA" id="ARBA00005054"/>
    </source>
</evidence>
<evidence type="ECO:0000256" key="4">
    <source>
        <dbReference type="HAMAP-Rule" id="MF_01930"/>
    </source>
</evidence>
<evidence type="ECO:0000256" key="2">
    <source>
        <dbReference type="ARBA" id="ARBA00022679"/>
    </source>
</evidence>
<name>A0A318S6N6_9DEIO</name>
<dbReference type="InterPro" id="IPR004607">
    <property type="entry name" value="GART"/>
</dbReference>
<dbReference type="InterPro" id="IPR002376">
    <property type="entry name" value="Formyl_transf_N"/>
</dbReference>
<dbReference type="OrthoDB" id="9806170at2"/>
<dbReference type="Pfam" id="PF00551">
    <property type="entry name" value="Formyl_trans_N"/>
    <property type="match status" value="1"/>
</dbReference>
<dbReference type="SUPFAM" id="SSF53328">
    <property type="entry name" value="Formyltransferase"/>
    <property type="match status" value="1"/>
</dbReference>
<comment type="caution">
    <text evidence="4">Lacks conserved residue(s) required for the propagation of feature annotation.</text>
</comment>
<dbReference type="GO" id="GO:0004644">
    <property type="term" value="F:phosphoribosylglycinamide formyltransferase activity"/>
    <property type="evidence" value="ECO:0007669"/>
    <property type="project" value="UniProtKB-UniRule"/>
</dbReference>
<organism evidence="6 7">
    <name type="scientific">Deinococcus yavapaiensis KR-236</name>
    <dbReference type="NCBI Taxonomy" id="694435"/>
    <lineage>
        <taxon>Bacteria</taxon>
        <taxon>Thermotogati</taxon>
        <taxon>Deinococcota</taxon>
        <taxon>Deinococci</taxon>
        <taxon>Deinococcales</taxon>
        <taxon>Deinococcaceae</taxon>
        <taxon>Deinococcus</taxon>
    </lineage>
</organism>